<keyword evidence="2 6" id="KW-0812">Transmembrane</keyword>
<dbReference type="OrthoDB" id="9810980at2"/>
<keyword evidence="3 6" id="KW-1133">Transmembrane helix</keyword>
<keyword evidence="4 6" id="KW-0472">Membrane</keyword>
<protein>
    <submittedName>
        <fullName evidence="8">Membrane fusion protein, adhesin transport system</fullName>
    </submittedName>
</protein>
<sequence>MSSWSAPGPGGGGQTGFDAQMDTRLERASRLIWLVGLTLMVFLLWAGMAKVDEIVRAPAEVVSASRPQIIQNLEGGILAELLVSEGDEVAPGDVLARLQGTGFQTTVDDIGDRIAALDIRRLRLEAEMGGYHDFAVPEALAGRSPEIVASERALLAARQADTEARASGAQAVMEQAERENELMEGMLEQKVVALIEVTRTRKAASDARARYEEVVSTAELRRADEYAETLRELASLRQQMKLSADQLARTEIRSPMKGIVNKISVSTIGGVVRPGEEILQIVPLGDALFVEAQVKPRDIATVRPGQPATIKLSAYDYTIYGALRGEVHLVSADSFKDERRPEREAHYKVVLRIDEGAMTARQSGIEMRPGLVAEVELHVGEKTVLSYLTKPLTKAGEAFHEP</sequence>
<keyword evidence="9" id="KW-1185">Reference proteome</keyword>
<comment type="subcellular location">
    <subcellularLocation>
        <location evidence="1">Membrane</location>
        <topology evidence="1">Single-pass membrane protein</topology>
    </subcellularLocation>
</comment>
<dbReference type="Gene3D" id="2.40.50.100">
    <property type="match status" value="1"/>
</dbReference>
<dbReference type="Gene3D" id="2.40.30.170">
    <property type="match status" value="1"/>
</dbReference>
<dbReference type="Proteomes" id="UP000184932">
    <property type="component" value="Unassembled WGS sequence"/>
</dbReference>
<proteinExistence type="predicted"/>
<dbReference type="RefSeq" id="WP_074256191.1">
    <property type="nucleotide sequence ID" value="NZ_FSRL01000001.1"/>
</dbReference>
<feature type="coiled-coil region" evidence="5">
    <location>
        <begin position="226"/>
        <end position="253"/>
    </location>
</feature>
<dbReference type="EMBL" id="FSRL01000001">
    <property type="protein sequence ID" value="SIO01416.1"/>
    <property type="molecule type" value="Genomic_DNA"/>
</dbReference>
<dbReference type="STRING" id="1217970.SAMN05444002_2131"/>
<dbReference type="InterPro" id="IPR050739">
    <property type="entry name" value="MFP"/>
</dbReference>
<evidence type="ECO:0000259" key="7">
    <source>
        <dbReference type="Pfam" id="PF26002"/>
    </source>
</evidence>
<feature type="transmembrane region" description="Helical" evidence="6">
    <location>
        <begin position="31"/>
        <end position="48"/>
    </location>
</feature>
<dbReference type="PANTHER" id="PTHR30386:SF26">
    <property type="entry name" value="TRANSPORT PROTEIN COMB"/>
    <property type="match status" value="1"/>
</dbReference>
<evidence type="ECO:0000256" key="6">
    <source>
        <dbReference type="SAM" id="Phobius"/>
    </source>
</evidence>
<feature type="coiled-coil region" evidence="5">
    <location>
        <begin position="159"/>
        <end position="193"/>
    </location>
</feature>
<accession>A0A1N6G1G3</accession>
<dbReference type="InterPro" id="IPR058982">
    <property type="entry name" value="Beta-barrel_AprE"/>
</dbReference>
<evidence type="ECO:0000256" key="2">
    <source>
        <dbReference type="ARBA" id="ARBA00022692"/>
    </source>
</evidence>
<evidence type="ECO:0000256" key="1">
    <source>
        <dbReference type="ARBA" id="ARBA00004167"/>
    </source>
</evidence>
<dbReference type="PANTHER" id="PTHR30386">
    <property type="entry name" value="MEMBRANE FUSION SUBUNIT OF EMRAB-TOLC MULTIDRUG EFFLUX PUMP"/>
    <property type="match status" value="1"/>
</dbReference>
<name>A0A1N6G1G3_9RHOB</name>
<gene>
    <name evidence="8" type="ORF">SAMN05444002_2131</name>
</gene>
<feature type="domain" description="AprE-like beta-barrel" evidence="7">
    <location>
        <begin position="288"/>
        <end position="379"/>
    </location>
</feature>
<organism evidence="8 9">
    <name type="scientific">Vannielia litorea</name>
    <dbReference type="NCBI Taxonomy" id="1217970"/>
    <lineage>
        <taxon>Bacteria</taxon>
        <taxon>Pseudomonadati</taxon>
        <taxon>Pseudomonadota</taxon>
        <taxon>Alphaproteobacteria</taxon>
        <taxon>Rhodobacterales</taxon>
        <taxon>Paracoccaceae</taxon>
        <taxon>Vannielia</taxon>
    </lineage>
</organism>
<dbReference type="GO" id="GO:0016020">
    <property type="term" value="C:membrane"/>
    <property type="evidence" value="ECO:0007669"/>
    <property type="project" value="UniProtKB-SubCell"/>
</dbReference>
<dbReference type="PRINTS" id="PR01490">
    <property type="entry name" value="RTXTOXIND"/>
</dbReference>
<evidence type="ECO:0000256" key="3">
    <source>
        <dbReference type="ARBA" id="ARBA00022989"/>
    </source>
</evidence>
<evidence type="ECO:0000256" key="4">
    <source>
        <dbReference type="ARBA" id="ARBA00023136"/>
    </source>
</evidence>
<reference evidence="9" key="1">
    <citation type="submission" date="2016-11" db="EMBL/GenBank/DDBJ databases">
        <authorList>
            <person name="Varghese N."/>
            <person name="Submissions S."/>
        </authorList>
    </citation>
    <scope>NUCLEOTIDE SEQUENCE [LARGE SCALE GENOMIC DNA]</scope>
    <source>
        <strain evidence="9">DSM 29440</strain>
    </source>
</reference>
<evidence type="ECO:0000313" key="8">
    <source>
        <dbReference type="EMBL" id="SIO01416.1"/>
    </source>
</evidence>
<evidence type="ECO:0000313" key="9">
    <source>
        <dbReference type="Proteomes" id="UP000184932"/>
    </source>
</evidence>
<keyword evidence="5" id="KW-0175">Coiled coil</keyword>
<evidence type="ECO:0000256" key="5">
    <source>
        <dbReference type="SAM" id="Coils"/>
    </source>
</evidence>
<dbReference type="Pfam" id="PF26002">
    <property type="entry name" value="Beta-barrel_AprE"/>
    <property type="match status" value="1"/>
</dbReference>
<dbReference type="AlphaFoldDB" id="A0A1N6G1G3"/>